<name>A0AA37MEF6_SEGBR</name>
<reference evidence="7" key="1">
    <citation type="submission" date="2021-08" db="EMBL/GenBank/DDBJ databases">
        <title>Prevotella lacticifex sp. nov., isolated from rumen of cow.</title>
        <authorList>
            <person name="Shinkai T."/>
            <person name="Ikeyama N."/>
            <person name="Kumagai M."/>
            <person name="Ohmori H."/>
            <person name="Sakamoto M."/>
            <person name="Ohkuma M."/>
            <person name="Mitsumori M."/>
        </authorList>
    </citation>
    <scope>NUCLEOTIDE SEQUENCE</scope>
    <source>
        <strain evidence="7">DSM 11371</strain>
    </source>
</reference>
<organism evidence="7 8">
    <name type="scientific">Segatella bryantii</name>
    <name type="common">Prevotella bryantii</name>
    <dbReference type="NCBI Taxonomy" id="77095"/>
    <lineage>
        <taxon>Bacteria</taxon>
        <taxon>Pseudomonadati</taxon>
        <taxon>Bacteroidota</taxon>
        <taxon>Bacteroidia</taxon>
        <taxon>Bacteroidales</taxon>
        <taxon>Prevotellaceae</taxon>
        <taxon>Segatella</taxon>
    </lineage>
</organism>
<dbReference type="PANTHER" id="PTHR42852:SF6">
    <property type="entry name" value="THIOL:DISULFIDE INTERCHANGE PROTEIN DSBE"/>
    <property type="match status" value="1"/>
</dbReference>
<evidence type="ECO:0000256" key="1">
    <source>
        <dbReference type="ARBA" id="ARBA00004196"/>
    </source>
</evidence>
<proteinExistence type="predicted"/>
<dbReference type="RefSeq" id="WP_006283879.1">
    <property type="nucleotide sequence ID" value="NZ_BPTR01000001.1"/>
</dbReference>
<dbReference type="CDD" id="cd02966">
    <property type="entry name" value="TlpA_like_family"/>
    <property type="match status" value="1"/>
</dbReference>
<evidence type="ECO:0000313" key="8">
    <source>
        <dbReference type="Proteomes" id="UP000887043"/>
    </source>
</evidence>
<dbReference type="Proteomes" id="UP000887043">
    <property type="component" value="Unassembled WGS sequence"/>
</dbReference>
<dbReference type="AlphaFoldDB" id="A0AA37MEF6"/>
<keyword evidence="2" id="KW-0201">Cytochrome c-type biogenesis</keyword>
<evidence type="ECO:0000256" key="3">
    <source>
        <dbReference type="ARBA" id="ARBA00023157"/>
    </source>
</evidence>
<dbReference type="Pfam" id="PF13905">
    <property type="entry name" value="Thioredoxin_8"/>
    <property type="match status" value="1"/>
</dbReference>
<keyword evidence="4" id="KW-0676">Redox-active center</keyword>
<evidence type="ECO:0000259" key="6">
    <source>
        <dbReference type="PROSITE" id="PS51352"/>
    </source>
</evidence>
<dbReference type="Gene3D" id="3.40.30.10">
    <property type="entry name" value="Glutaredoxin"/>
    <property type="match status" value="1"/>
</dbReference>
<dbReference type="GO" id="GO:0030313">
    <property type="term" value="C:cell envelope"/>
    <property type="evidence" value="ECO:0007669"/>
    <property type="project" value="UniProtKB-SubCell"/>
</dbReference>
<evidence type="ECO:0000256" key="2">
    <source>
        <dbReference type="ARBA" id="ARBA00022748"/>
    </source>
</evidence>
<dbReference type="InterPro" id="IPR012336">
    <property type="entry name" value="Thioredoxin-like_fold"/>
</dbReference>
<comment type="subcellular location">
    <subcellularLocation>
        <location evidence="1">Cell envelope</location>
    </subcellularLocation>
</comment>
<dbReference type="GO" id="GO:0017004">
    <property type="term" value="P:cytochrome complex assembly"/>
    <property type="evidence" value="ECO:0007669"/>
    <property type="project" value="UniProtKB-KW"/>
</dbReference>
<dbReference type="PROSITE" id="PS51352">
    <property type="entry name" value="THIOREDOXIN_2"/>
    <property type="match status" value="1"/>
</dbReference>
<feature type="domain" description="Thioredoxin" evidence="6">
    <location>
        <begin position="200"/>
        <end position="340"/>
    </location>
</feature>
<dbReference type="PANTHER" id="PTHR42852">
    <property type="entry name" value="THIOL:DISULFIDE INTERCHANGE PROTEIN DSBE"/>
    <property type="match status" value="1"/>
</dbReference>
<accession>A0AA37MEF6</accession>
<keyword evidence="5" id="KW-0732">Signal</keyword>
<dbReference type="InterPro" id="IPR013766">
    <property type="entry name" value="Thioredoxin_domain"/>
</dbReference>
<dbReference type="Pfam" id="PF14289">
    <property type="entry name" value="DUF4369"/>
    <property type="match status" value="1"/>
</dbReference>
<feature type="chain" id="PRO_5041208837" evidence="5">
    <location>
        <begin position="19"/>
        <end position="340"/>
    </location>
</feature>
<dbReference type="SUPFAM" id="SSF52833">
    <property type="entry name" value="Thioredoxin-like"/>
    <property type="match status" value="1"/>
</dbReference>
<evidence type="ECO:0000256" key="4">
    <source>
        <dbReference type="ARBA" id="ARBA00023284"/>
    </source>
</evidence>
<dbReference type="InterPro" id="IPR025380">
    <property type="entry name" value="DUF4369"/>
</dbReference>
<protein>
    <submittedName>
        <fullName evidence="7">Thiol:disulfide interchange protein</fullName>
    </submittedName>
</protein>
<comment type="caution">
    <text evidence="7">The sequence shown here is derived from an EMBL/GenBank/DDBJ whole genome shotgun (WGS) entry which is preliminary data.</text>
</comment>
<gene>
    <name evidence="7" type="ORF">PRRU23_20280</name>
</gene>
<keyword evidence="3" id="KW-1015">Disulfide bond</keyword>
<dbReference type="InterPro" id="IPR050553">
    <property type="entry name" value="Thioredoxin_ResA/DsbE_sf"/>
</dbReference>
<feature type="signal peptide" evidence="5">
    <location>
        <begin position="1"/>
        <end position="18"/>
    </location>
</feature>
<dbReference type="EMBL" id="BPTR01000001">
    <property type="protein sequence ID" value="GJG28328.1"/>
    <property type="molecule type" value="Genomic_DNA"/>
</dbReference>
<evidence type="ECO:0000313" key="7">
    <source>
        <dbReference type="EMBL" id="GJG28328.1"/>
    </source>
</evidence>
<sequence>MKKILLLLLATLTISSYAQKGFVIQGYVPSLPDGTVVGIGENEDSITECATTVVKNGHFTLKGSVKRPVKGMLTTNNLDLVAQNHWPDDSIHWNYIDMFISNDEITVDKDLKIHGTQIQSDFDELQAMGEWLYNDTLAWSFIQTHPTSIVSAMLVNNMLKRGYGLQKNEVERLAQAIKAVPDDPSRFEEFKWRVEFARKTTVGAELIDLEIYDTNNKITHLKDVVPQNGKFVLIDFWASWCGQCLAAFPKLEAIGKAYQDNFTIIDLSIDVKEEAWRKAMAKHPQIWQQYRTTNQGYKDLFTKYQIGNGVPYFVLIAPNGKVMKSPQSVEEIKEILKQHL</sequence>
<evidence type="ECO:0000256" key="5">
    <source>
        <dbReference type="SAM" id="SignalP"/>
    </source>
</evidence>
<dbReference type="InterPro" id="IPR036249">
    <property type="entry name" value="Thioredoxin-like_sf"/>
</dbReference>